<dbReference type="PROSITE" id="PS50113">
    <property type="entry name" value="PAC"/>
    <property type="match status" value="1"/>
</dbReference>
<evidence type="ECO:0000256" key="2">
    <source>
        <dbReference type="ARBA" id="ARBA00012438"/>
    </source>
</evidence>
<evidence type="ECO:0000256" key="9">
    <source>
        <dbReference type="SAM" id="Phobius"/>
    </source>
</evidence>
<comment type="catalytic activity">
    <reaction evidence="1">
        <text>ATP + protein L-histidine = ADP + protein N-phospho-L-histidine.</text>
        <dbReference type="EC" id="2.7.13.3"/>
    </reaction>
</comment>
<dbReference type="InterPro" id="IPR036097">
    <property type="entry name" value="HisK_dim/P_sf"/>
</dbReference>
<dbReference type="InterPro" id="IPR000700">
    <property type="entry name" value="PAS-assoc_C"/>
</dbReference>
<evidence type="ECO:0000256" key="3">
    <source>
        <dbReference type="ARBA" id="ARBA00022553"/>
    </source>
</evidence>
<dbReference type="GO" id="GO:0016301">
    <property type="term" value="F:kinase activity"/>
    <property type="evidence" value="ECO:0007669"/>
    <property type="project" value="UniProtKB-KW"/>
</dbReference>
<keyword evidence="9" id="KW-1133">Transmembrane helix</keyword>
<evidence type="ECO:0000313" key="13">
    <source>
        <dbReference type="Proteomes" id="UP000632154"/>
    </source>
</evidence>
<keyword evidence="13" id="KW-1185">Reference proteome</keyword>
<reference evidence="13" key="1">
    <citation type="journal article" date="2019" name="Int. J. Syst. Evol. Microbiol.">
        <title>The Global Catalogue of Microorganisms (GCM) 10K type strain sequencing project: providing services to taxonomists for standard genome sequencing and annotation.</title>
        <authorList>
            <consortium name="The Broad Institute Genomics Platform"/>
            <consortium name="The Broad Institute Genome Sequencing Center for Infectious Disease"/>
            <person name="Wu L."/>
            <person name="Ma J."/>
        </authorList>
    </citation>
    <scope>NUCLEOTIDE SEQUENCE [LARGE SCALE GENOMIC DNA]</scope>
    <source>
        <strain evidence="13">CGMCC 1.18439</strain>
    </source>
</reference>
<accession>A0ABQ3K4P1</accession>
<dbReference type="InterPro" id="IPR004358">
    <property type="entry name" value="Sig_transdc_His_kin-like_C"/>
</dbReference>
<dbReference type="NCBIfam" id="TIGR00229">
    <property type="entry name" value="sensory_box"/>
    <property type="match status" value="1"/>
</dbReference>
<dbReference type="InterPro" id="IPR005467">
    <property type="entry name" value="His_kinase_dom"/>
</dbReference>
<dbReference type="SUPFAM" id="SSF55781">
    <property type="entry name" value="GAF domain-like"/>
    <property type="match status" value="1"/>
</dbReference>
<evidence type="ECO:0000256" key="1">
    <source>
        <dbReference type="ARBA" id="ARBA00000085"/>
    </source>
</evidence>
<dbReference type="EC" id="2.7.13.3" evidence="2"/>
<feature type="region of interest" description="Disordered" evidence="8">
    <location>
        <begin position="1116"/>
        <end position="1142"/>
    </location>
</feature>
<evidence type="ECO:0000313" key="12">
    <source>
        <dbReference type="EMBL" id="GHF97715.1"/>
    </source>
</evidence>
<dbReference type="SUPFAM" id="SSF55874">
    <property type="entry name" value="ATPase domain of HSP90 chaperone/DNA topoisomerase II/histidine kinase"/>
    <property type="match status" value="1"/>
</dbReference>
<dbReference type="Proteomes" id="UP000632154">
    <property type="component" value="Unassembled WGS sequence"/>
</dbReference>
<feature type="transmembrane region" description="Helical" evidence="9">
    <location>
        <begin position="267"/>
        <end position="287"/>
    </location>
</feature>
<keyword evidence="7" id="KW-0175">Coiled coil</keyword>
<dbReference type="InterPro" id="IPR035965">
    <property type="entry name" value="PAS-like_dom_sf"/>
</dbReference>
<name>A0ABQ3K4P1_9DEIO</name>
<sequence length="1142" mass="126896">MQFSLATQLLILIVLVTLISAVAVHTYVRQQQITETQNQLDSHAKVLTDRLSDYETLLLSTYSFLYADKMPGTDINTFVAGMHLEQYFPSVHKLDILRFEDGQLAEAPREIGSLTVSSETGQMIQQTINAAVGSGTTSITSPFHTQDRALLAEDHHSLLIVKPCRVSAETGKVNCVLYALINVEQLIQEVEQLSPVPSGHVQILLDGQPLDHGLDLAEVQPLALLGGTAAQQGAGGDLLQVTVPRLGHNWSLQVRVPQLSVQDPSTLLAPLVVMMGLLAGLLTHRLVSDQLRLNRRLQQANSDLSASQSFLEQSRADFSAIFQAMDGGAAFTTPDGFVRMINRRYLDLLGLEFRGLAGAHMDQVSEQSVVNEPGNRQGLFSAEAPEEYSGVVRRLHGPGGQTFWGEMSRIRVIGQGQELLGYLHMLRDVSVTLESQQRLRDQEQQSRAALDGVPHVLWMSNRRGRLTYANQQFRNLLSGPVVRGQVHPEDRSAYDELWERAYASGQQQETDLRLALRTPEAVFLHGQEASAPAPGWRWVSLKVAPLYTISGEVNEWIAVATDVHARLMAEQLALAEQDHYRMVLSGMPQLVWTVDADWNVTYVNGRWYDLQPGLPAPVNLSDLASPVHPDDLDRFHWAVAEARHLARPLEVELQMVGPDGLYRTYVIRAVPLLGAGDNVVEWVGTTTDVDDQVRAEFRSRLMVQISDALSPVPAAAQGSELLIQRRSYQHAVELMAASLGSAVALWRTDLLPAEPGAEDTSPRYQIHWMGQSAKDEYPLTPEMMQTIEELLHQGISRRESFVNRDSELLSVVGAAEFLLIPLWGHDGSLRGMLGLAYLRPVHSYDFELAEQVAQRFALALDNDVLRQRAVLAQTELQQLNRSLEQRVRERTQELGEANRELEAFSYSVSHDLRTPLRHMTGFGELLRKKLQAENEDLSNQAERYLNVILESGQRMGHLIDDLLEFSRTGRAELRQQQVDLGALITGVWEGLHPDREGRSVALQLEPLPQVYGDERLLAQVFTNLLSNALKYSRTRDEVLIRVDSVPDGDELAEIRVHDNGVGFDPHYTDKLFGVFQRLHNNDKFEGTGIGLANVRRIVQRHGGRVSAHGEPGVGATFSVSLPLQPRPELPAAPASADIGDQG</sequence>
<dbReference type="Pfam" id="PF02518">
    <property type="entry name" value="HATPase_c"/>
    <property type="match status" value="1"/>
</dbReference>
<dbReference type="Gene3D" id="3.30.450.40">
    <property type="match status" value="1"/>
</dbReference>
<dbReference type="EMBL" id="BNAL01000005">
    <property type="protein sequence ID" value="GHF97715.1"/>
    <property type="molecule type" value="Genomic_DNA"/>
</dbReference>
<evidence type="ECO:0000256" key="7">
    <source>
        <dbReference type="SAM" id="Coils"/>
    </source>
</evidence>
<evidence type="ECO:0000256" key="6">
    <source>
        <dbReference type="ARBA" id="ARBA00023136"/>
    </source>
</evidence>
<evidence type="ECO:0000256" key="5">
    <source>
        <dbReference type="ARBA" id="ARBA00022777"/>
    </source>
</evidence>
<comment type="caution">
    <text evidence="12">The sequence shown here is derived from an EMBL/GenBank/DDBJ whole genome shotgun (WGS) entry which is preliminary data.</text>
</comment>
<dbReference type="SMART" id="SM00091">
    <property type="entry name" value="PAS"/>
    <property type="match status" value="3"/>
</dbReference>
<dbReference type="InterPro" id="IPR013656">
    <property type="entry name" value="PAS_4"/>
</dbReference>
<feature type="domain" description="PAC" evidence="11">
    <location>
        <begin position="649"/>
        <end position="701"/>
    </location>
</feature>
<gene>
    <name evidence="12" type="ORF">GCM10017783_07010</name>
</gene>
<dbReference type="PRINTS" id="PR00344">
    <property type="entry name" value="BCTRLSENSOR"/>
</dbReference>
<feature type="coiled-coil region" evidence="7">
    <location>
        <begin position="862"/>
        <end position="900"/>
    </location>
</feature>
<dbReference type="Pfam" id="PF00512">
    <property type="entry name" value="HisKA"/>
    <property type="match status" value="1"/>
</dbReference>
<dbReference type="SMART" id="SM00387">
    <property type="entry name" value="HATPase_c"/>
    <property type="match status" value="1"/>
</dbReference>
<dbReference type="CDD" id="cd00082">
    <property type="entry name" value="HisKA"/>
    <property type="match status" value="1"/>
</dbReference>
<dbReference type="InterPro" id="IPR003661">
    <property type="entry name" value="HisK_dim/P_dom"/>
</dbReference>
<evidence type="ECO:0000259" key="11">
    <source>
        <dbReference type="PROSITE" id="PS50113"/>
    </source>
</evidence>
<protein>
    <recommendedName>
        <fullName evidence="2">histidine kinase</fullName>
        <ecNumber evidence="2">2.7.13.3</ecNumber>
    </recommendedName>
</protein>
<dbReference type="InterPro" id="IPR003594">
    <property type="entry name" value="HATPase_dom"/>
</dbReference>
<keyword evidence="3" id="KW-0597">Phosphoprotein</keyword>
<keyword evidence="4" id="KW-0808">Transferase</keyword>
<keyword evidence="6 9" id="KW-0472">Membrane</keyword>
<dbReference type="SMART" id="SM00388">
    <property type="entry name" value="HisKA"/>
    <property type="match status" value="1"/>
</dbReference>
<dbReference type="PANTHER" id="PTHR42878:SF15">
    <property type="entry name" value="BACTERIOPHYTOCHROME"/>
    <property type="match status" value="1"/>
</dbReference>
<dbReference type="SUPFAM" id="SSF55785">
    <property type="entry name" value="PYP-like sensor domain (PAS domain)"/>
    <property type="match status" value="3"/>
</dbReference>
<dbReference type="InterPro" id="IPR000014">
    <property type="entry name" value="PAS"/>
</dbReference>
<dbReference type="PROSITE" id="PS50109">
    <property type="entry name" value="HIS_KIN"/>
    <property type="match status" value="1"/>
</dbReference>
<dbReference type="SUPFAM" id="SSF47384">
    <property type="entry name" value="Homodimeric domain of signal transducing histidine kinase"/>
    <property type="match status" value="1"/>
</dbReference>
<dbReference type="Gene3D" id="3.30.565.10">
    <property type="entry name" value="Histidine kinase-like ATPase, C-terminal domain"/>
    <property type="match status" value="1"/>
</dbReference>
<dbReference type="InterPro" id="IPR050351">
    <property type="entry name" value="BphY/WalK/GraS-like"/>
</dbReference>
<feature type="domain" description="Histidine kinase" evidence="10">
    <location>
        <begin position="907"/>
        <end position="1125"/>
    </location>
</feature>
<dbReference type="InterPro" id="IPR036890">
    <property type="entry name" value="HATPase_C_sf"/>
</dbReference>
<evidence type="ECO:0000259" key="10">
    <source>
        <dbReference type="PROSITE" id="PS50109"/>
    </source>
</evidence>
<organism evidence="12 13">
    <name type="scientific">Deinococcus piscis</name>
    <dbReference type="NCBI Taxonomy" id="394230"/>
    <lineage>
        <taxon>Bacteria</taxon>
        <taxon>Thermotogati</taxon>
        <taxon>Deinococcota</taxon>
        <taxon>Deinococci</taxon>
        <taxon>Deinococcales</taxon>
        <taxon>Deinococcaceae</taxon>
        <taxon>Deinococcus</taxon>
    </lineage>
</organism>
<dbReference type="Gene3D" id="3.30.450.20">
    <property type="entry name" value="PAS domain"/>
    <property type="match status" value="3"/>
</dbReference>
<dbReference type="CDD" id="cd00130">
    <property type="entry name" value="PAS"/>
    <property type="match status" value="3"/>
</dbReference>
<evidence type="ECO:0000256" key="4">
    <source>
        <dbReference type="ARBA" id="ARBA00022679"/>
    </source>
</evidence>
<dbReference type="Gene3D" id="1.10.287.130">
    <property type="match status" value="1"/>
</dbReference>
<evidence type="ECO:0000256" key="8">
    <source>
        <dbReference type="SAM" id="MobiDB-lite"/>
    </source>
</evidence>
<dbReference type="SMART" id="SM00086">
    <property type="entry name" value="PAC"/>
    <property type="match status" value="3"/>
</dbReference>
<dbReference type="PANTHER" id="PTHR42878">
    <property type="entry name" value="TWO-COMPONENT HISTIDINE KINASE"/>
    <property type="match status" value="1"/>
</dbReference>
<keyword evidence="5 12" id="KW-0418">Kinase</keyword>
<dbReference type="InterPro" id="IPR001610">
    <property type="entry name" value="PAC"/>
</dbReference>
<proteinExistence type="predicted"/>
<keyword evidence="9" id="KW-0812">Transmembrane</keyword>
<dbReference type="Pfam" id="PF08448">
    <property type="entry name" value="PAS_4"/>
    <property type="match status" value="1"/>
</dbReference>
<dbReference type="InterPro" id="IPR029016">
    <property type="entry name" value="GAF-like_dom_sf"/>
</dbReference>